<reference evidence="2" key="1">
    <citation type="submission" date="2024-06" db="EMBL/GenBank/DDBJ databases">
        <authorList>
            <person name="Liu X."/>
            <person name="Lenzi L."/>
            <person name="Haldenby T S."/>
            <person name="Uol C."/>
        </authorList>
    </citation>
    <scope>NUCLEOTIDE SEQUENCE</scope>
</reference>
<comment type="caution">
    <text evidence="2">The sequence shown here is derived from an EMBL/GenBank/DDBJ whole genome shotgun (WGS) entry which is preliminary data.</text>
</comment>
<feature type="transmembrane region" description="Helical" evidence="1">
    <location>
        <begin position="103"/>
        <end position="121"/>
    </location>
</feature>
<keyword evidence="1" id="KW-1133">Transmembrane helix</keyword>
<evidence type="ECO:0000313" key="2">
    <source>
        <dbReference type="EMBL" id="CAL5140826.1"/>
    </source>
</evidence>
<dbReference type="AlphaFoldDB" id="A0AAV2TX93"/>
<feature type="transmembrane region" description="Helical" evidence="1">
    <location>
        <begin position="18"/>
        <end position="36"/>
    </location>
</feature>
<evidence type="ECO:0000256" key="1">
    <source>
        <dbReference type="SAM" id="Phobius"/>
    </source>
</evidence>
<keyword evidence="1" id="KW-0472">Membrane</keyword>
<keyword evidence="1" id="KW-0812">Transmembrane</keyword>
<protein>
    <submittedName>
        <fullName evidence="2">Uncharacterized protein</fullName>
    </submittedName>
</protein>
<gene>
    <name evidence="2" type="ORF">CDAUBV1_LOCUS16129</name>
</gene>
<feature type="transmembrane region" description="Helical" evidence="1">
    <location>
        <begin position="48"/>
        <end position="66"/>
    </location>
</feature>
<feature type="transmembrane region" description="Helical" evidence="1">
    <location>
        <begin position="133"/>
        <end position="157"/>
    </location>
</feature>
<dbReference type="EMBL" id="CAXLJL010000800">
    <property type="protein sequence ID" value="CAL5140826.1"/>
    <property type="molecule type" value="Genomic_DNA"/>
</dbReference>
<dbReference type="Proteomes" id="UP001497525">
    <property type="component" value="Unassembled WGS sequence"/>
</dbReference>
<evidence type="ECO:0000313" key="3">
    <source>
        <dbReference type="Proteomes" id="UP001497525"/>
    </source>
</evidence>
<proteinExistence type="predicted"/>
<organism evidence="2 3">
    <name type="scientific">Calicophoron daubneyi</name>
    <name type="common">Rumen fluke</name>
    <name type="synonym">Paramphistomum daubneyi</name>
    <dbReference type="NCBI Taxonomy" id="300641"/>
    <lineage>
        <taxon>Eukaryota</taxon>
        <taxon>Metazoa</taxon>
        <taxon>Spiralia</taxon>
        <taxon>Lophotrochozoa</taxon>
        <taxon>Platyhelminthes</taxon>
        <taxon>Trematoda</taxon>
        <taxon>Digenea</taxon>
        <taxon>Plagiorchiida</taxon>
        <taxon>Pronocephalata</taxon>
        <taxon>Paramphistomoidea</taxon>
        <taxon>Paramphistomidae</taxon>
        <taxon>Calicophoron</taxon>
    </lineage>
</organism>
<name>A0AAV2TX93_CALDB</name>
<accession>A0AAV2TX93</accession>
<sequence>MGSDVVHLFKSLTPVQKAYLASAVLHCSLGIFESMVIVRTRFASTNTVVFYLTSAMVALTQAVIEIDVKPTAPLFLPVFAFITLANIIYLLNCLMFARNKHTSWVCTTFLILFVGVFFSIHARKLPIGNTAEFLHVLLFASTLANNFVPFDSLLAIVTAKDRKCPAQWIPLTTGLLQSTFGGLHRHRMRDTLMAPADALGVAVNLFGLVVELQNACSRPSKVKR</sequence>
<feature type="transmembrane region" description="Helical" evidence="1">
    <location>
        <begin position="72"/>
        <end position="91"/>
    </location>
</feature>